<proteinExistence type="predicted"/>
<organism evidence="1 2">
    <name type="scientific">Trichinella pseudospiralis</name>
    <name type="common">Parasitic roundworm</name>
    <dbReference type="NCBI Taxonomy" id="6337"/>
    <lineage>
        <taxon>Eukaryota</taxon>
        <taxon>Metazoa</taxon>
        <taxon>Ecdysozoa</taxon>
        <taxon>Nematoda</taxon>
        <taxon>Enoplea</taxon>
        <taxon>Dorylaimia</taxon>
        <taxon>Trichinellida</taxon>
        <taxon>Trichinellidae</taxon>
        <taxon>Trichinella</taxon>
    </lineage>
</organism>
<evidence type="ECO:0000313" key="1">
    <source>
        <dbReference type="EMBL" id="KRZ41639.1"/>
    </source>
</evidence>
<accession>A0A0V1K323</accession>
<dbReference type="EMBL" id="JYDV01000019">
    <property type="protein sequence ID" value="KRZ41639.1"/>
    <property type="molecule type" value="Genomic_DNA"/>
</dbReference>
<dbReference type="AlphaFoldDB" id="A0A0V1K323"/>
<evidence type="ECO:0000313" key="2">
    <source>
        <dbReference type="Proteomes" id="UP000054826"/>
    </source>
</evidence>
<gene>
    <name evidence="1" type="ORF">T4C_10267</name>
</gene>
<protein>
    <submittedName>
        <fullName evidence="1">Uncharacterized protein</fullName>
    </submittedName>
</protein>
<sequence>MNCIFFGRLVLSNSKFFMLKVHCLIVCFDINLTKIEEFLIIITTACIFVLFGENNFQVFEIRKFISVVM</sequence>
<comment type="caution">
    <text evidence="1">The sequence shown here is derived from an EMBL/GenBank/DDBJ whole genome shotgun (WGS) entry which is preliminary data.</text>
</comment>
<reference evidence="1 2" key="1">
    <citation type="submission" date="2015-01" db="EMBL/GenBank/DDBJ databases">
        <title>Evolution of Trichinella species and genotypes.</title>
        <authorList>
            <person name="Korhonen P.K."/>
            <person name="Edoardo P."/>
            <person name="Giuseppe L.R."/>
            <person name="Gasser R.B."/>
        </authorList>
    </citation>
    <scope>NUCLEOTIDE SEQUENCE [LARGE SCALE GENOMIC DNA]</scope>
    <source>
        <strain evidence="1">ISS176</strain>
    </source>
</reference>
<name>A0A0V1K323_TRIPS</name>
<dbReference type="Proteomes" id="UP000054826">
    <property type="component" value="Unassembled WGS sequence"/>
</dbReference>